<dbReference type="STRING" id="988480.A0A075AZQ0"/>
<dbReference type="Gene3D" id="1.25.40.10">
    <property type="entry name" value="Tetratricopeptide repeat domain"/>
    <property type="match status" value="1"/>
</dbReference>
<keyword evidence="5" id="KW-0653">Protein transport</keyword>
<comment type="similarity">
    <text evidence="2">Belongs to the SNAP family.</text>
</comment>
<evidence type="ECO:0000313" key="10">
    <source>
        <dbReference type="Proteomes" id="UP000030755"/>
    </source>
</evidence>
<keyword evidence="4" id="KW-0931">ER-Golgi transport</keyword>
<keyword evidence="6" id="KW-0472">Membrane</keyword>
<dbReference type="GO" id="GO:0019905">
    <property type="term" value="F:syntaxin binding"/>
    <property type="evidence" value="ECO:0007669"/>
    <property type="project" value="TreeGrafter"/>
</dbReference>
<dbReference type="SUPFAM" id="SSF48452">
    <property type="entry name" value="TPR-like"/>
    <property type="match status" value="1"/>
</dbReference>
<evidence type="ECO:0000256" key="2">
    <source>
        <dbReference type="ARBA" id="ARBA00010050"/>
    </source>
</evidence>
<dbReference type="GO" id="GO:0006886">
    <property type="term" value="P:intracellular protein transport"/>
    <property type="evidence" value="ECO:0007669"/>
    <property type="project" value="InterPro"/>
</dbReference>
<evidence type="ECO:0000256" key="5">
    <source>
        <dbReference type="ARBA" id="ARBA00022927"/>
    </source>
</evidence>
<comment type="subcellular location">
    <subcellularLocation>
        <location evidence="1">Membrane</location>
        <topology evidence="1">Peripheral membrane protein</topology>
    </subcellularLocation>
</comment>
<dbReference type="EMBL" id="KE560751">
    <property type="protein sequence ID" value="EPZ35811.1"/>
    <property type="molecule type" value="Genomic_DNA"/>
</dbReference>
<proteinExistence type="inferred from homology"/>
<keyword evidence="10" id="KW-1185">Reference proteome</keyword>
<sequence>MRSYDLSRTCSINAADAFSHANLPSEAAKCYESAGQSATQMKDVNSAFDDYNKASKEYIKTGLHDRAAECLEKAAKAIFEEDKLKAIEAYEGALDIHESNDRGKFATETYRRSIQLALKNDMIEKAIQILERHIPVCISGNDYKLAHKQMLSLIIILLKIDPVHASKKFTEFQGQSDSFFTSDEGCKANELLDAFEKRDSEALEAIKNSSTISFLDNEIIRVAKSLAVAGEDKKEESNGLL</sequence>
<dbReference type="OMA" id="RSWFHAA"/>
<dbReference type="InterPro" id="IPR011990">
    <property type="entry name" value="TPR-like_helical_dom_sf"/>
</dbReference>
<name>A0A075AZQ0_ROZAC</name>
<evidence type="ECO:0000256" key="7">
    <source>
        <dbReference type="ARBA" id="ARBA00040047"/>
    </source>
</evidence>
<gene>
    <name evidence="9" type="ORF">O9G_005663</name>
</gene>
<keyword evidence="3" id="KW-0813">Transport</keyword>
<dbReference type="GO" id="GO:0005774">
    <property type="term" value="C:vacuolar membrane"/>
    <property type="evidence" value="ECO:0007669"/>
    <property type="project" value="TreeGrafter"/>
</dbReference>
<dbReference type="GO" id="GO:0016192">
    <property type="term" value="P:vesicle-mediated transport"/>
    <property type="evidence" value="ECO:0007669"/>
    <property type="project" value="UniProtKB-KW"/>
</dbReference>
<dbReference type="Pfam" id="PF14938">
    <property type="entry name" value="SNAP"/>
    <property type="match status" value="1"/>
</dbReference>
<dbReference type="PANTHER" id="PTHR13768">
    <property type="entry name" value="SOLUBLE NSF ATTACHMENT PROTEIN SNAP"/>
    <property type="match status" value="1"/>
</dbReference>
<evidence type="ECO:0000313" key="9">
    <source>
        <dbReference type="EMBL" id="EPZ35811.1"/>
    </source>
</evidence>
<accession>A0A075AZQ0</accession>
<dbReference type="HOGENOM" id="CLU_1152314_0_0_1"/>
<evidence type="ECO:0000256" key="1">
    <source>
        <dbReference type="ARBA" id="ARBA00004170"/>
    </source>
</evidence>
<dbReference type="Proteomes" id="UP000030755">
    <property type="component" value="Unassembled WGS sequence"/>
</dbReference>
<evidence type="ECO:0000256" key="6">
    <source>
        <dbReference type="ARBA" id="ARBA00023136"/>
    </source>
</evidence>
<dbReference type="InterPro" id="IPR000744">
    <property type="entry name" value="NSF_attach"/>
</dbReference>
<dbReference type="GO" id="GO:0005483">
    <property type="term" value="F:soluble NSF attachment protein activity"/>
    <property type="evidence" value="ECO:0007669"/>
    <property type="project" value="TreeGrafter"/>
</dbReference>
<dbReference type="AlphaFoldDB" id="A0A075AZQ0"/>
<dbReference type="PANTHER" id="PTHR13768:SF2">
    <property type="entry name" value="GAMMA-SOLUBLE NSF ATTACHMENT PROTEIN"/>
    <property type="match status" value="1"/>
</dbReference>
<evidence type="ECO:0000256" key="3">
    <source>
        <dbReference type="ARBA" id="ARBA00022448"/>
    </source>
</evidence>
<protein>
    <recommendedName>
        <fullName evidence="7">Gamma-soluble NSF attachment protein</fullName>
    </recommendedName>
    <alternativeName>
        <fullName evidence="8">N-ethylmaleimide-sensitive factor attachment protein gamma</fullName>
    </alternativeName>
</protein>
<evidence type="ECO:0000256" key="8">
    <source>
        <dbReference type="ARBA" id="ARBA00042485"/>
    </source>
</evidence>
<dbReference type="GO" id="GO:0031201">
    <property type="term" value="C:SNARE complex"/>
    <property type="evidence" value="ECO:0007669"/>
    <property type="project" value="TreeGrafter"/>
</dbReference>
<dbReference type="OrthoDB" id="9984275at2759"/>
<evidence type="ECO:0000256" key="4">
    <source>
        <dbReference type="ARBA" id="ARBA00022892"/>
    </source>
</evidence>
<reference evidence="9 10" key="1">
    <citation type="journal article" date="2013" name="Curr. Biol.">
        <title>Shared signatures of parasitism and phylogenomics unite Cryptomycota and microsporidia.</title>
        <authorList>
            <person name="James T.Y."/>
            <person name="Pelin A."/>
            <person name="Bonen L."/>
            <person name="Ahrendt S."/>
            <person name="Sain D."/>
            <person name="Corradi N."/>
            <person name="Stajich J.E."/>
        </authorList>
    </citation>
    <scope>NUCLEOTIDE SEQUENCE [LARGE SCALE GENOMIC DNA]</scope>
    <source>
        <strain evidence="9 10">CSF55</strain>
    </source>
</reference>
<organism evidence="9 10">
    <name type="scientific">Rozella allomycis (strain CSF55)</name>
    <dbReference type="NCBI Taxonomy" id="988480"/>
    <lineage>
        <taxon>Eukaryota</taxon>
        <taxon>Fungi</taxon>
        <taxon>Fungi incertae sedis</taxon>
        <taxon>Cryptomycota</taxon>
        <taxon>Cryptomycota incertae sedis</taxon>
        <taxon>Rozella</taxon>
    </lineage>
</organism>